<name>A0A0G0SGL1_9BACT</name>
<dbReference type="PATRIC" id="fig|1618450.3.peg.353"/>
<dbReference type="PANTHER" id="PTHR42711:SF18">
    <property type="entry name" value="ABC TRANSPORTER, ATP-BINDING PROTEIN"/>
    <property type="match status" value="1"/>
</dbReference>
<evidence type="ECO:0000256" key="3">
    <source>
        <dbReference type="ARBA" id="ARBA00022840"/>
    </source>
</evidence>
<protein>
    <submittedName>
        <fullName evidence="5">Daunorubicin resistance ABC transporter ATPase subunit</fullName>
    </submittedName>
</protein>
<keyword evidence="3" id="KW-0067">ATP-binding</keyword>
<feature type="domain" description="ABC transporter" evidence="4">
    <location>
        <begin position="14"/>
        <end position="126"/>
    </location>
</feature>
<evidence type="ECO:0000256" key="1">
    <source>
        <dbReference type="ARBA" id="ARBA00022448"/>
    </source>
</evidence>
<evidence type="ECO:0000259" key="4">
    <source>
        <dbReference type="Pfam" id="PF00005"/>
    </source>
</evidence>
<gene>
    <name evidence="5" type="ORF">UT63_C0011G0032</name>
</gene>
<evidence type="ECO:0000313" key="5">
    <source>
        <dbReference type="EMBL" id="KKR33850.1"/>
    </source>
</evidence>
<comment type="caution">
    <text evidence="5">The sequence shown here is derived from an EMBL/GenBank/DDBJ whole genome shotgun (WGS) entry which is preliminary data.</text>
</comment>
<dbReference type="InterPro" id="IPR050763">
    <property type="entry name" value="ABC_transporter_ATP-binding"/>
</dbReference>
<dbReference type="EMBL" id="LBXN01000011">
    <property type="protein sequence ID" value="KKR33850.1"/>
    <property type="molecule type" value="Genomic_DNA"/>
</dbReference>
<sequence length="132" mass="14487">SDLSKKFNGLAAVDNANFTVKEGEVLAFLGPNGAGKTTTISMLATILEPTSGTAEINGFDIIKNKSDVRKSIGVIFQDPSLDDELTACENLIFHGVMYDIKKELMEDRISELLKLVDLLERKDDLVIQPIMN</sequence>
<reference evidence="5 6" key="1">
    <citation type="journal article" date="2015" name="Nature">
        <title>rRNA introns, odd ribosomes, and small enigmatic genomes across a large radiation of phyla.</title>
        <authorList>
            <person name="Brown C.T."/>
            <person name="Hug L.A."/>
            <person name="Thomas B.C."/>
            <person name="Sharon I."/>
            <person name="Castelle C.J."/>
            <person name="Singh A."/>
            <person name="Wilkins M.J."/>
            <person name="Williams K.H."/>
            <person name="Banfield J.F."/>
        </authorList>
    </citation>
    <scope>NUCLEOTIDE SEQUENCE [LARGE SCALE GENOMIC DNA]</scope>
</reference>
<feature type="non-terminal residue" evidence="5">
    <location>
        <position position="1"/>
    </location>
</feature>
<evidence type="ECO:0000256" key="2">
    <source>
        <dbReference type="ARBA" id="ARBA00022741"/>
    </source>
</evidence>
<keyword evidence="2" id="KW-0547">Nucleotide-binding</keyword>
<dbReference type="PANTHER" id="PTHR42711">
    <property type="entry name" value="ABC TRANSPORTER ATP-BINDING PROTEIN"/>
    <property type="match status" value="1"/>
</dbReference>
<organism evidence="5 6">
    <name type="scientific">Candidatus Gottesmanbacteria bacterium GW2011_GWC2_39_8</name>
    <dbReference type="NCBI Taxonomy" id="1618450"/>
    <lineage>
        <taxon>Bacteria</taxon>
        <taxon>Candidatus Gottesmaniibacteriota</taxon>
    </lineage>
</organism>
<dbReference type="GO" id="GO:0016887">
    <property type="term" value="F:ATP hydrolysis activity"/>
    <property type="evidence" value="ECO:0007669"/>
    <property type="project" value="InterPro"/>
</dbReference>
<dbReference type="SUPFAM" id="SSF52540">
    <property type="entry name" value="P-loop containing nucleoside triphosphate hydrolases"/>
    <property type="match status" value="1"/>
</dbReference>
<dbReference type="Proteomes" id="UP000034539">
    <property type="component" value="Unassembled WGS sequence"/>
</dbReference>
<dbReference type="Gene3D" id="3.40.50.300">
    <property type="entry name" value="P-loop containing nucleotide triphosphate hydrolases"/>
    <property type="match status" value="1"/>
</dbReference>
<dbReference type="Pfam" id="PF00005">
    <property type="entry name" value="ABC_tran"/>
    <property type="match status" value="1"/>
</dbReference>
<accession>A0A0G0SGL1</accession>
<keyword evidence="1" id="KW-0813">Transport</keyword>
<dbReference type="InterPro" id="IPR027417">
    <property type="entry name" value="P-loop_NTPase"/>
</dbReference>
<evidence type="ECO:0000313" key="6">
    <source>
        <dbReference type="Proteomes" id="UP000034539"/>
    </source>
</evidence>
<proteinExistence type="predicted"/>
<dbReference type="InterPro" id="IPR003439">
    <property type="entry name" value="ABC_transporter-like_ATP-bd"/>
</dbReference>
<dbReference type="AlphaFoldDB" id="A0A0G0SGL1"/>
<dbReference type="GO" id="GO:0005524">
    <property type="term" value="F:ATP binding"/>
    <property type="evidence" value="ECO:0007669"/>
    <property type="project" value="UniProtKB-KW"/>
</dbReference>